<feature type="transmembrane region" description="Helical" evidence="7">
    <location>
        <begin position="139"/>
        <end position="159"/>
    </location>
</feature>
<keyword evidence="4 7" id="KW-0812">Transmembrane</keyword>
<dbReference type="FunCoup" id="A0A5K4F625">
    <property type="interactions" value="1334"/>
</dbReference>
<dbReference type="GO" id="GO:0030134">
    <property type="term" value="C:COPII-coated ER to Golgi transport vesicle"/>
    <property type="evidence" value="ECO:0007669"/>
    <property type="project" value="TreeGrafter"/>
</dbReference>
<feature type="transmembrane region" description="Helical" evidence="7">
    <location>
        <begin position="20"/>
        <end position="49"/>
    </location>
</feature>
<dbReference type="GO" id="GO:0005789">
    <property type="term" value="C:endoplasmic reticulum membrane"/>
    <property type="evidence" value="ECO:0007669"/>
    <property type="project" value="TreeGrafter"/>
</dbReference>
<dbReference type="WBParaSite" id="Smp_326130.1">
    <property type="protein sequence ID" value="Smp_326130.1"/>
    <property type="gene ID" value="Smp_326130"/>
</dbReference>
<feature type="transmembrane region" description="Helical" evidence="7">
    <location>
        <begin position="112"/>
        <end position="133"/>
    </location>
</feature>
<evidence type="ECO:0000256" key="5">
    <source>
        <dbReference type="ARBA" id="ARBA00022989"/>
    </source>
</evidence>
<dbReference type="STRING" id="6183.A0A5K4F625"/>
<dbReference type="AlphaFoldDB" id="A0A5K4F625"/>
<accession>A0A5K4F625</accession>
<dbReference type="GO" id="GO:0006888">
    <property type="term" value="P:endoplasmic reticulum to Golgi vesicle-mediated transport"/>
    <property type="evidence" value="ECO:0007669"/>
    <property type="project" value="InterPro"/>
</dbReference>
<dbReference type="GO" id="GO:0000139">
    <property type="term" value="C:Golgi membrane"/>
    <property type="evidence" value="ECO:0007669"/>
    <property type="project" value="TreeGrafter"/>
</dbReference>
<keyword evidence="6 7" id="KW-0472">Membrane</keyword>
<reference evidence="9" key="2">
    <citation type="submission" date="2019-11" db="UniProtKB">
        <authorList>
            <consortium name="WormBaseParasite"/>
        </authorList>
    </citation>
    <scope>IDENTIFICATION</scope>
    <source>
        <strain evidence="9">Puerto Rican</strain>
    </source>
</reference>
<organism evidence="8 9">
    <name type="scientific">Schistosoma mansoni</name>
    <name type="common">Blood fluke</name>
    <dbReference type="NCBI Taxonomy" id="6183"/>
    <lineage>
        <taxon>Eukaryota</taxon>
        <taxon>Metazoa</taxon>
        <taxon>Spiralia</taxon>
        <taxon>Lophotrochozoa</taxon>
        <taxon>Platyhelminthes</taxon>
        <taxon>Trematoda</taxon>
        <taxon>Digenea</taxon>
        <taxon>Strigeidida</taxon>
        <taxon>Schistosomatoidea</taxon>
        <taxon>Schistosomatidae</taxon>
        <taxon>Schistosoma</taxon>
    </lineage>
</organism>
<reference evidence="8" key="1">
    <citation type="journal article" date="2012" name="PLoS Negl. Trop. Dis.">
        <title>A systematically improved high quality genome and transcriptome of the human blood fluke Schistosoma mansoni.</title>
        <authorList>
            <person name="Protasio A.V."/>
            <person name="Tsai I.J."/>
            <person name="Babbage A."/>
            <person name="Nichol S."/>
            <person name="Hunt M."/>
            <person name="Aslett M.A."/>
            <person name="De Silva N."/>
            <person name="Velarde G.S."/>
            <person name="Anderson T.J."/>
            <person name="Clark R.C."/>
            <person name="Davidson C."/>
            <person name="Dillon G.P."/>
            <person name="Holroyd N.E."/>
            <person name="LoVerde P.T."/>
            <person name="Lloyd C."/>
            <person name="McQuillan J."/>
            <person name="Oliveira G."/>
            <person name="Otto T.D."/>
            <person name="Parker-Manuel S.J."/>
            <person name="Quail M.A."/>
            <person name="Wilson R.A."/>
            <person name="Zerlotini A."/>
            <person name="Dunne D.W."/>
            <person name="Berriman M."/>
        </authorList>
    </citation>
    <scope>NUCLEOTIDE SEQUENCE [LARGE SCALE GENOMIC DNA]</scope>
    <source>
        <strain evidence="8">Puerto Rican</strain>
    </source>
</reference>
<dbReference type="Pfam" id="PF04148">
    <property type="entry name" value="Erv26"/>
    <property type="match status" value="1"/>
</dbReference>
<dbReference type="PANTHER" id="PTHR13144">
    <property type="entry name" value="TEX261 PROTEIN"/>
    <property type="match status" value="1"/>
</dbReference>
<dbReference type="InParanoid" id="A0A5K4F625"/>
<evidence type="ECO:0000256" key="7">
    <source>
        <dbReference type="SAM" id="Phobius"/>
    </source>
</evidence>
<keyword evidence="8" id="KW-1185">Reference proteome</keyword>
<comment type="similarity">
    <text evidence="2">Belongs to the SVP26 family.</text>
</comment>
<protein>
    <recommendedName>
        <fullName evidence="3">Protein TEX261</fullName>
    </recommendedName>
</protein>
<comment type="subcellular location">
    <subcellularLocation>
        <location evidence="1">Membrane</location>
        <topology evidence="1">Multi-pass membrane protein</topology>
    </subcellularLocation>
</comment>
<evidence type="ECO:0000256" key="4">
    <source>
        <dbReference type="ARBA" id="ARBA00022692"/>
    </source>
</evidence>
<dbReference type="GO" id="GO:0097020">
    <property type="term" value="F:COPII receptor activity"/>
    <property type="evidence" value="ECO:0007669"/>
    <property type="project" value="InterPro"/>
</dbReference>
<dbReference type="PANTHER" id="PTHR13144:SF0">
    <property type="entry name" value="PROTEIN TEX261"/>
    <property type="match status" value="1"/>
</dbReference>
<evidence type="ECO:0000256" key="3">
    <source>
        <dbReference type="ARBA" id="ARBA00017877"/>
    </source>
</evidence>
<dbReference type="Proteomes" id="UP000008854">
    <property type="component" value="Unassembled WGS sequence"/>
</dbReference>
<dbReference type="InterPro" id="IPR007277">
    <property type="entry name" value="Svp26/Tex261"/>
</dbReference>
<evidence type="ECO:0000313" key="8">
    <source>
        <dbReference type="Proteomes" id="UP000008854"/>
    </source>
</evidence>
<evidence type="ECO:0000256" key="1">
    <source>
        <dbReference type="ARBA" id="ARBA00004141"/>
    </source>
</evidence>
<keyword evidence="5 7" id="KW-1133">Transmembrane helix</keyword>
<name>A0A5K4F625_SCHMA</name>
<evidence type="ECO:0000256" key="2">
    <source>
        <dbReference type="ARBA" id="ARBA00008096"/>
    </source>
</evidence>
<evidence type="ECO:0000256" key="6">
    <source>
        <dbReference type="ARBA" id="ARBA00023136"/>
    </source>
</evidence>
<evidence type="ECO:0000313" key="9">
    <source>
        <dbReference type="WBParaSite" id="Smp_326130.1"/>
    </source>
</evidence>
<proteinExistence type="inferred from homology"/>
<sequence>MLEIVDLKEPYKLGLSMCSVLWIFSYLALLFYLFVILFCITVGLFYVTELVEEYIVTTGKIIRYTIYAEIVLHFILLITDDVPVILVLTGLVCHCFYSSMLKTFPTFHYQSFNFLGSGFMLIIHHLVAFRVFSNNPSPFSYLIAYFTFFLWAVPFLFLISLSANDFVLPQTVEFRFPVESDFLLQSQQKKHDVVSAYFKCKRKSLYTFLAYLREFSIPLRTKKGF</sequence>